<dbReference type="Proteomes" id="UP000028990">
    <property type="component" value="Unassembled WGS sequence"/>
</dbReference>
<name>A0A091CV78_FUKDA</name>
<protein>
    <submittedName>
        <fullName evidence="1">Uncharacterized protein</fullName>
    </submittedName>
</protein>
<keyword evidence="2" id="KW-1185">Reference proteome</keyword>
<proteinExistence type="predicted"/>
<gene>
    <name evidence="1" type="ORF">H920_16614</name>
</gene>
<sequence>MSDWSGLKAAGGTQETLMVLVWPQSMELLEGLREKPSCCNHSIPSRMNSTGFCRDGCVVQMQPTCSSLVAGVPTCHKHHVFAGCTLQLDLVREFLVEEQHLELVGEVQALVVGAEGHNEVLHLPRVHDAGDRDHAEHTPAAVVLCAHEVQPLGLSGEQLPQLLLGGGTGAGEAVQPHGELDEE</sequence>
<reference evidence="1 2" key="1">
    <citation type="submission" date="2013-11" db="EMBL/GenBank/DDBJ databases">
        <title>The Damaraland mole rat (Fukomys damarensis) genome and evolution of African mole rats.</title>
        <authorList>
            <person name="Gladyshev V.N."/>
            <person name="Fang X."/>
        </authorList>
    </citation>
    <scope>NUCLEOTIDE SEQUENCE [LARGE SCALE GENOMIC DNA]</scope>
    <source>
        <tissue evidence="1">Liver</tissue>
    </source>
</reference>
<dbReference type="AlphaFoldDB" id="A0A091CV78"/>
<dbReference type="EMBL" id="KN124216">
    <property type="protein sequence ID" value="KFO21973.1"/>
    <property type="molecule type" value="Genomic_DNA"/>
</dbReference>
<evidence type="ECO:0000313" key="1">
    <source>
        <dbReference type="EMBL" id="KFO21973.1"/>
    </source>
</evidence>
<evidence type="ECO:0000313" key="2">
    <source>
        <dbReference type="Proteomes" id="UP000028990"/>
    </source>
</evidence>
<accession>A0A091CV78</accession>
<organism evidence="1 2">
    <name type="scientific">Fukomys damarensis</name>
    <name type="common">Damaraland mole rat</name>
    <name type="synonym">Cryptomys damarensis</name>
    <dbReference type="NCBI Taxonomy" id="885580"/>
    <lineage>
        <taxon>Eukaryota</taxon>
        <taxon>Metazoa</taxon>
        <taxon>Chordata</taxon>
        <taxon>Craniata</taxon>
        <taxon>Vertebrata</taxon>
        <taxon>Euteleostomi</taxon>
        <taxon>Mammalia</taxon>
        <taxon>Eutheria</taxon>
        <taxon>Euarchontoglires</taxon>
        <taxon>Glires</taxon>
        <taxon>Rodentia</taxon>
        <taxon>Hystricomorpha</taxon>
        <taxon>Bathyergidae</taxon>
        <taxon>Fukomys</taxon>
    </lineage>
</organism>